<evidence type="ECO:0000313" key="2">
    <source>
        <dbReference type="EMBL" id="KAK3906463.1"/>
    </source>
</evidence>
<name>A0AAN6MUD9_9PEZI</name>
<feature type="domain" description="DUF7580" evidence="1">
    <location>
        <begin position="10"/>
        <end position="198"/>
    </location>
</feature>
<reference evidence="2" key="2">
    <citation type="submission" date="2023-05" db="EMBL/GenBank/DDBJ databases">
        <authorList>
            <consortium name="Lawrence Berkeley National Laboratory"/>
            <person name="Steindorff A."/>
            <person name="Hensen N."/>
            <person name="Bonometti L."/>
            <person name="Westerberg I."/>
            <person name="Brannstrom I.O."/>
            <person name="Guillou S."/>
            <person name="Cros-Aarteil S."/>
            <person name="Calhoun S."/>
            <person name="Haridas S."/>
            <person name="Kuo A."/>
            <person name="Mondo S."/>
            <person name="Pangilinan J."/>
            <person name="Riley R."/>
            <person name="Labutti K."/>
            <person name="Andreopoulos B."/>
            <person name="Lipzen A."/>
            <person name="Chen C."/>
            <person name="Yanf M."/>
            <person name="Daum C."/>
            <person name="Ng V."/>
            <person name="Clum A."/>
            <person name="Ohm R."/>
            <person name="Martin F."/>
            <person name="Silar P."/>
            <person name="Natvig D."/>
            <person name="Lalanne C."/>
            <person name="Gautier V."/>
            <person name="Ament-Velasquez S.L."/>
            <person name="Kruys A."/>
            <person name="Hutchinson M.I."/>
            <person name="Powell A.J."/>
            <person name="Barry K."/>
            <person name="Miller A.N."/>
            <person name="Grigoriev I.V."/>
            <person name="Debuchy R."/>
            <person name="Gladieux P."/>
            <person name="Thoren M.H."/>
            <person name="Johannesson H."/>
        </authorList>
    </citation>
    <scope>NUCLEOTIDE SEQUENCE</scope>
    <source>
        <strain evidence="2">CBS 103.79</strain>
    </source>
</reference>
<reference evidence="2" key="1">
    <citation type="journal article" date="2023" name="Mol. Phylogenet. Evol.">
        <title>Genome-scale phylogeny and comparative genomics of the fungal order Sordariales.</title>
        <authorList>
            <person name="Hensen N."/>
            <person name="Bonometti L."/>
            <person name="Westerberg I."/>
            <person name="Brannstrom I.O."/>
            <person name="Guillou S."/>
            <person name="Cros-Aarteil S."/>
            <person name="Calhoun S."/>
            <person name="Haridas S."/>
            <person name="Kuo A."/>
            <person name="Mondo S."/>
            <person name="Pangilinan J."/>
            <person name="Riley R."/>
            <person name="LaButti K."/>
            <person name="Andreopoulos B."/>
            <person name="Lipzen A."/>
            <person name="Chen C."/>
            <person name="Yan M."/>
            <person name="Daum C."/>
            <person name="Ng V."/>
            <person name="Clum A."/>
            <person name="Steindorff A."/>
            <person name="Ohm R.A."/>
            <person name="Martin F."/>
            <person name="Silar P."/>
            <person name="Natvig D.O."/>
            <person name="Lalanne C."/>
            <person name="Gautier V."/>
            <person name="Ament-Velasquez S.L."/>
            <person name="Kruys A."/>
            <person name="Hutchinson M.I."/>
            <person name="Powell A.J."/>
            <person name="Barry K."/>
            <person name="Miller A.N."/>
            <person name="Grigoriev I.V."/>
            <person name="Debuchy R."/>
            <person name="Gladieux P."/>
            <person name="Hiltunen Thoren M."/>
            <person name="Johannesson H."/>
        </authorList>
    </citation>
    <scope>NUCLEOTIDE SEQUENCE</scope>
    <source>
        <strain evidence="2">CBS 103.79</strain>
    </source>
</reference>
<keyword evidence="3" id="KW-1185">Reference proteome</keyword>
<proteinExistence type="predicted"/>
<protein>
    <recommendedName>
        <fullName evidence="1">DUF7580 domain-containing protein</fullName>
    </recommendedName>
</protein>
<sequence length="218" mass="24632">MTPTSPFPTPPKDNLQELHSGGAFRPLVTGITERKGWRFRTPERRALAVRLGYCLMDFLDGTFGSERIYARRSATADQGWSFNPAIYMLFTSSPPTSIDIKPFWTGNHPSFLSFTKFLLEMELGWPIDVHISSDHTSEANDEAFLKLRRIAGRLRVYQNNSYSKAIEGCLEVPFEIWSALGSSFVKDEDRELAIQEHVLQGSSVARECLRRIPSQASA</sequence>
<dbReference type="InterPro" id="IPR056002">
    <property type="entry name" value="DUF7580"/>
</dbReference>
<accession>A0AAN6MUD9</accession>
<gene>
    <name evidence="2" type="ORF">C8A05DRAFT_11784</name>
</gene>
<dbReference type="EMBL" id="MU855326">
    <property type="protein sequence ID" value="KAK3906463.1"/>
    <property type="molecule type" value="Genomic_DNA"/>
</dbReference>
<dbReference type="Pfam" id="PF24476">
    <property type="entry name" value="DUF7580"/>
    <property type="match status" value="1"/>
</dbReference>
<comment type="caution">
    <text evidence="2">The sequence shown here is derived from an EMBL/GenBank/DDBJ whole genome shotgun (WGS) entry which is preliminary data.</text>
</comment>
<dbReference type="AlphaFoldDB" id="A0AAN6MUD9"/>
<evidence type="ECO:0000259" key="1">
    <source>
        <dbReference type="Pfam" id="PF24476"/>
    </source>
</evidence>
<evidence type="ECO:0000313" key="3">
    <source>
        <dbReference type="Proteomes" id="UP001303889"/>
    </source>
</evidence>
<organism evidence="2 3">
    <name type="scientific">Staphylotrichum tortipilum</name>
    <dbReference type="NCBI Taxonomy" id="2831512"/>
    <lineage>
        <taxon>Eukaryota</taxon>
        <taxon>Fungi</taxon>
        <taxon>Dikarya</taxon>
        <taxon>Ascomycota</taxon>
        <taxon>Pezizomycotina</taxon>
        <taxon>Sordariomycetes</taxon>
        <taxon>Sordariomycetidae</taxon>
        <taxon>Sordariales</taxon>
        <taxon>Chaetomiaceae</taxon>
        <taxon>Staphylotrichum</taxon>
    </lineage>
</organism>
<dbReference type="Proteomes" id="UP001303889">
    <property type="component" value="Unassembled WGS sequence"/>
</dbReference>